<reference evidence="1 2" key="1">
    <citation type="submission" date="2024-09" db="EMBL/GenBank/DDBJ databases">
        <authorList>
            <person name="Sun Q."/>
            <person name="Mori K."/>
        </authorList>
    </citation>
    <scope>NUCLEOTIDE SEQUENCE [LARGE SCALE GENOMIC DNA]</scope>
    <source>
        <strain evidence="1 2">CCM 3426</strain>
    </source>
</reference>
<comment type="caution">
    <text evidence="1">The sequence shown here is derived from an EMBL/GenBank/DDBJ whole genome shotgun (WGS) entry which is preliminary data.</text>
</comment>
<keyword evidence="2" id="KW-1185">Reference proteome</keyword>
<dbReference type="InterPro" id="IPR023393">
    <property type="entry name" value="START-like_dom_sf"/>
</dbReference>
<accession>A0ABV5IBB9</accession>
<dbReference type="EMBL" id="JBHMEI010000005">
    <property type="protein sequence ID" value="MFB9201622.1"/>
    <property type="molecule type" value="Genomic_DNA"/>
</dbReference>
<sequence>MSRFEIVTLVLAPPDLLFDTSLSVETHTSSMAGSSERAVAGVTTGLLTLGDQVTWQARHFGLTWRMTSAITAWERPTYFVDEQLKGPFRHWRHEHHFEPAPDADATVMTDVIDFSAPAGPLGHLVDRLVLRRHMTHLINTRNRHIRTTLEH</sequence>
<proteinExistence type="predicted"/>
<dbReference type="RefSeq" id="WP_189649808.1">
    <property type="nucleotide sequence ID" value="NZ_BMRC01000011.1"/>
</dbReference>
<organism evidence="1 2">
    <name type="scientific">Nonomuraea spiralis</name>
    <dbReference type="NCBI Taxonomy" id="46182"/>
    <lineage>
        <taxon>Bacteria</taxon>
        <taxon>Bacillati</taxon>
        <taxon>Actinomycetota</taxon>
        <taxon>Actinomycetes</taxon>
        <taxon>Streptosporangiales</taxon>
        <taxon>Streptosporangiaceae</taxon>
        <taxon>Nonomuraea</taxon>
    </lineage>
</organism>
<dbReference type="Proteomes" id="UP001589647">
    <property type="component" value="Unassembled WGS sequence"/>
</dbReference>
<dbReference type="CDD" id="cd07820">
    <property type="entry name" value="SRPBCC_3"/>
    <property type="match status" value="1"/>
</dbReference>
<protein>
    <submittedName>
        <fullName evidence="1">Cyclase</fullName>
    </submittedName>
</protein>
<name>A0ABV5IBB9_9ACTN</name>
<dbReference type="Gene3D" id="3.30.530.20">
    <property type="match status" value="1"/>
</dbReference>
<evidence type="ECO:0000313" key="2">
    <source>
        <dbReference type="Proteomes" id="UP001589647"/>
    </source>
</evidence>
<evidence type="ECO:0000313" key="1">
    <source>
        <dbReference type="EMBL" id="MFB9201622.1"/>
    </source>
</evidence>
<dbReference type="SUPFAM" id="SSF55961">
    <property type="entry name" value="Bet v1-like"/>
    <property type="match status" value="1"/>
</dbReference>
<gene>
    <name evidence="1" type="ORF">ACFFV7_10490</name>
</gene>